<comment type="catalytic activity">
    <reaction evidence="2 18 19">
        <text>(6R)-NADPHX = (6S)-NADPHX</text>
        <dbReference type="Rhea" id="RHEA:32227"/>
        <dbReference type="ChEBI" id="CHEBI:64076"/>
        <dbReference type="ChEBI" id="CHEBI:64077"/>
        <dbReference type="EC" id="5.1.99.6"/>
    </reaction>
</comment>
<evidence type="ECO:0000256" key="12">
    <source>
        <dbReference type="ARBA" id="ARBA00023239"/>
    </source>
</evidence>
<evidence type="ECO:0000256" key="19">
    <source>
        <dbReference type="PIRNR" id="PIRNR017184"/>
    </source>
</evidence>
<evidence type="ECO:0000256" key="14">
    <source>
        <dbReference type="ARBA" id="ARBA00025153"/>
    </source>
</evidence>
<comment type="catalytic activity">
    <reaction evidence="1 18 19">
        <text>(6R)-NADHX = (6S)-NADHX</text>
        <dbReference type="Rhea" id="RHEA:32215"/>
        <dbReference type="ChEBI" id="CHEBI:64074"/>
        <dbReference type="ChEBI" id="CHEBI:64075"/>
        <dbReference type="EC" id="5.1.99.6"/>
    </reaction>
</comment>
<keyword evidence="8 17" id="KW-0521">NADP</keyword>
<dbReference type="Pfam" id="PF01256">
    <property type="entry name" value="Carb_kinase"/>
    <property type="match status" value="1"/>
</dbReference>
<feature type="binding site" evidence="18">
    <location>
        <begin position="161"/>
        <end position="167"/>
    </location>
    <ligand>
        <name>(6S)-NADPHX</name>
        <dbReference type="ChEBI" id="CHEBI:64076"/>
    </ligand>
</feature>
<keyword evidence="11 18" id="KW-0413">Isomerase</keyword>
<reference evidence="23" key="1">
    <citation type="submission" date="2017-04" db="EMBL/GenBank/DDBJ databases">
        <authorList>
            <person name="Varghese N."/>
            <person name="Submissions S."/>
        </authorList>
    </citation>
    <scope>NUCLEOTIDE SEQUENCE [LARGE SCALE GENOMIC DNA]</scope>
    <source>
        <strain evidence="23">RKEM611</strain>
    </source>
</reference>
<dbReference type="Pfam" id="PF03853">
    <property type="entry name" value="YjeF_N"/>
    <property type="match status" value="1"/>
</dbReference>
<evidence type="ECO:0000256" key="15">
    <source>
        <dbReference type="ARBA" id="ARBA00048238"/>
    </source>
</evidence>
<keyword evidence="13" id="KW-0511">Multifunctional enzyme</keyword>
<dbReference type="InterPro" id="IPR000631">
    <property type="entry name" value="CARKD"/>
</dbReference>
<evidence type="ECO:0000256" key="3">
    <source>
        <dbReference type="ARBA" id="ARBA00006001"/>
    </source>
</evidence>
<dbReference type="GO" id="GO:0046872">
    <property type="term" value="F:metal ion binding"/>
    <property type="evidence" value="ECO:0007669"/>
    <property type="project" value="UniProtKB-UniRule"/>
</dbReference>
<comment type="function">
    <text evidence="18">Catalyzes the epimerization of the S- and R-forms of NAD(P)HX, a damaged form of NAD(P)H that is a result of enzymatic or heat-dependent hydration. This is a prerequisite for the S-specific NAD(P)H-hydrate dehydratase to allow the repair of both epimers of NAD(P)HX.</text>
</comment>
<dbReference type="EC" id="4.2.1.136" evidence="19"/>
<evidence type="ECO:0000256" key="4">
    <source>
        <dbReference type="ARBA" id="ARBA00009524"/>
    </source>
</evidence>
<feature type="domain" description="YjeF C-terminal" evidence="20">
    <location>
        <begin position="264"/>
        <end position="548"/>
    </location>
</feature>
<keyword evidence="10 17" id="KW-0520">NAD</keyword>
<evidence type="ECO:0000256" key="11">
    <source>
        <dbReference type="ARBA" id="ARBA00023235"/>
    </source>
</evidence>
<dbReference type="AlphaFoldDB" id="A0A1Y6BRD0"/>
<feature type="binding site" evidence="18">
    <location>
        <position position="194"/>
    </location>
    <ligand>
        <name>K(+)</name>
        <dbReference type="ChEBI" id="CHEBI:29103"/>
    </ligand>
</feature>
<feature type="binding site" evidence="17">
    <location>
        <position position="488"/>
    </location>
    <ligand>
        <name>AMP</name>
        <dbReference type="ChEBI" id="CHEBI:456215"/>
    </ligand>
</feature>
<keyword evidence="5 18" id="KW-0479">Metal-binding</keyword>
<dbReference type="GO" id="GO:0052856">
    <property type="term" value="F:NAD(P)HX epimerase activity"/>
    <property type="evidence" value="ECO:0007669"/>
    <property type="project" value="UniProtKB-UniRule"/>
</dbReference>
<feature type="binding site" evidence="17">
    <location>
        <position position="489"/>
    </location>
    <ligand>
        <name>(6S)-NADPHX</name>
        <dbReference type="ChEBI" id="CHEBI:64076"/>
    </ligand>
</feature>
<dbReference type="Gene3D" id="3.40.1190.20">
    <property type="match status" value="1"/>
</dbReference>
<evidence type="ECO:0000256" key="6">
    <source>
        <dbReference type="ARBA" id="ARBA00022741"/>
    </source>
</evidence>
<evidence type="ECO:0000256" key="17">
    <source>
        <dbReference type="HAMAP-Rule" id="MF_01965"/>
    </source>
</evidence>
<dbReference type="CDD" id="cd01171">
    <property type="entry name" value="YXKO-related"/>
    <property type="match status" value="1"/>
</dbReference>
<comment type="similarity">
    <text evidence="3 19">In the N-terminal section; belongs to the NnrE/AIBP family.</text>
</comment>
<evidence type="ECO:0000256" key="8">
    <source>
        <dbReference type="ARBA" id="ARBA00022857"/>
    </source>
</evidence>
<dbReference type="SUPFAM" id="SSF64153">
    <property type="entry name" value="YjeF N-terminal domain-like"/>
    <property type="match status" value="1"/>
</dbReference>
<feature type="binding site" evidence="18">
    <location>
        <begin position="88"/>
        <end position="92"/>
    </location>
    <ligand>
        <name>(6S)-NADPHX</name>
        <dbReference type="ChEBI" id="CHEBI:64076"/>
    </ligand>
</feature>
<dbReference type="EMBL" id="FWZT01000007">
    <property type="protein sequence ID" value="SMF21598.1"/>
    <property type="molecule type" value="Genomic_DNA"/>
</dbReference>
<dbReference type="HAMAP" id="MF_01965">
    <property type="entry name" value="NADHX_dehydratase"/>
    <property type="match status" value="1"/>
</dbReference>
<evidence type="ECO:0000259" key="21">
    <source>
        <dbReference type="PROSITE" id="PS51385"/>
    </source>
</evidence>
<feature type="binding site" evidence="18">
    <location>
        <position position="173"/>
    </location>
    <ligand>
        <name>(6S)-NADPHX</name>
        <dbReference type="ChEBI" id="CHEBI:64076"/>
    </ligand>
</feature>
<comment type="cofactor">
    <cofactor evidence="17">
        <name>Mg(2+)</name>
        <dbReference type="ChEBI" id="CHEBI:18420"/>
    </cofactor>
</comment>
<dbReference type="PIRSF" id="PIRSF017184">
    <property type="entry name" value="Nnr"/>
    <property type="match status" value="1"/>
</dbReference>
<feature type="binding site" evidence="18">
    <location>
        <position position="89"/>
    </location>
    <ligand>
        <name>K(+)</name>
        <dbReference type="ChEBI" id="CHEBI:29103"/>
    </ligand>
</feature>
<dbReference type="NCBIfam" id="TIGR00197">
    <property type="entry name" value="yjeF_nterm"/>
    <property type="match status" value="1"/>
</dbReference>
<evidence type="ECO:0000256" key="10">
    <source>
        <dbReference type="ARBA" id="ARBA00023027"/>
    </source>
</evidence>
<sequence length="548" mass="58887">MKSHKKSSKSSRRLEAASINNRDSIELPHVGKPIWSVASAKNVDRASISEFKIPSLSLMECAGRKVAVVAAARCRPGQLIVVLAGPGNNGGDALVASRYLHLWGYSVLVIDILNDFKDQTPDRSTQGQSLDELNIRRVSPHDFQSGLPLPSKPLILDGVLGIGIRGSLREGLYKSCLQKASQLNGTVISIDLPSGMDGDCWSGEAPPLPADITVTFGASKAAHRIYPAARYCGETLVFDIGFSKEAVDQSLAKTKHQLWELAPEALARINPWRGLAIDAHKFERGHVLVIGGSSLGFGAPMMAAVSAARAGAGWVSLATPHPVETVMARSPLALTHQNFFKGDHLDIAAISKFVEQRRVKALLIGPGMVTSPFQSGDLETLARLQRQGLSLVLDAGALHQLGERLKPTRLLPEKTLLTPHPGELIKMGLTPDAPKTLADFEQLQETCNNLGVSIFYKSASPVIVSPELPHHFPCYSQANNSLGKAGSGDVLAGICTALALTSLPSWVIAPLAQCHMHYTCQKLQDTGKEIIPEDICSNLGTWDISFRS</sequence>
<feature type="binding site" evidence="17">
    <location>
        <position position="367"/>
    </location>
    <ligand>
        <name>(6S)-NADPHX</name>
        <dbReference type="ChEBI" id="CHEBI:64076"/>
    </ligand>
</feature>
<keyword evidence="12 17" id="KW-0456">Lyase</keyword>
<comment type="subunit">
    <text evidence="17">Homotetramer.</text>
</comment>
<evidence type="ECO:0000256" key="9">
    <source>
        <dbReference type="ARBA" id="ARBA00022958"/>
    </source>
</evidence>
<dbReference type="PANTHER" id="PTHR12592:SF0">
    <property type="entry name" value="ATP-DEPENDENT (S)-NAD(P)H-HYDRATE DEHYDRATASE"/>
    <property type="match status" value="1"/>
</dbReference>
<dbReference type="RefSeq" id="WP_132318449.1">
    <property type="nucleotide sequence ID" value="NZ_FWZT01000007.1"/>
</dbReference>
<evidence type="ECO:0000313" key="22">
    <source>
        <dbReference type="EMBL" id="SMF21598.1"/>
    </source>
</evidence>
<dbReference type="EC" id="5.1.99.6" evidence="19"/>
<dbReference type="InterPro" id="IPR030677">
    <property type="entry name" value="Nnr"/>
</dbReference>
<keyword evidence="6 17" id="KW-0547">Nucleotide-binding</keyword>
<dbReference type="InterPro" id="IPR004443">
    <property type="entry name" value="YjeF_N_dom"/>
</dbReference>
<comment type="caution">
    <text evidence="17">Lacks conserved residue(s) required for the propagation of feature annotation.</text>
</comment>
<proteinExistence type="inferred from homology"/>
<keyword evidence="7 17" id="KW-0067">ATP-binding</keyword>
<feature type="binding site" evidence="17">
    <location>
        <position position="420"/>
    </location>
    <ligand>
        <name>(6S)-NADPHX</name>
        <dbReference type="ChEBI" id="CHEBI:64076"/>
    </ligand>
</feature>
<dbReference type="GO" id="GO:0052855">
    <property type="term" value="F:ADP-dependent NAD(P)H-hydrate dehydratase activity"/>
    <property type="evidence" value="ECO:0007669"/>
    <property type="project" value="UniProtKB-UniRule"/>
</dbReference>
<evidence type="ECO:0000256" key="16">
    <source>
        <dbReference type="ARBA" id="ARBA00049209"/>
    </source>
</evidence>
<gene>
    <name evidence="17" type="primary">nnrD</name>
    <name evidence="18" type="synonym">nnrE</name>
    <name evidence="22" type="ORF">SAMN06296036_107115</name>
</gene>
<evidence type="ECO:0000313" key="23">
    <source>
        <dbReference type="Proteomes" id="UP000192907"/>
    </source>
</evidence>
<comment type="cofactor">
    <cofactor evidence="18 19">
        <name>K(+)</name>
        <dbReference type="ChEBI" id="CHEBI:29103"/>
    </cofactor>
    <text evidence="18 19">Binds 1 potassium ion per subunit.</text>
</comment>
<dbReference type="OrthoDB" id="9806925at2"/>
<dbReference type="PROSITE" id="PS51383">
    <property type="entry name" value="YJEF_C_3"/>
    <property type="match status" value="1"/>
</dbReference>
<dbReference type="PANTHER" id="PTHR12592">
    <property type="entry name" value="ATP-DEPENDENT (S)-NAD(P)H-HYDRATE DEHYDRATASE FAMILY MEMBER"/>
    <property type="match status" value="1"/>
</dbReference>
<comment type="function">
    <text evidence="14 19">Bifunctional enzyme that catalyzes the epimerization of the S- and R-forms of NAD(P)HX and the dehydration of the S-form of NAD(P)HX at the expense of ADP, which is converted to AMP. This allows the repair of both epimers of NAD(P)HX, a damaged form of NAD(P)H that is a result of enzymatic or heat-dependent hydration.</text>
</comment>
<dbReference type="GO" id="GO:0046496">
    <property type="term" value="P:nicotinamide nucleotide metabolic process"/>
    <property type="evidence" value="ECO:0007669"/>
    <property type="project" value="UniProtKB-UniRule"/>
</dbReference>
<evidence type="ECO:0000259" key="20">
    <source>
        <dbReference type="PROSITE" id="PS51383"/>
    </source>
</evidence>
<keyword evidence="9 18" id="KW-0630">Potassium</keyword>
<dbReference type="Gene3D" id="3.40.50.10260">
    <property type="entry name" value="YjeF N-terminal domain"/>
    <property type="match status" value="1"/>
</dbReference>
<dbReference type="GO" id="GO:0005524">
    <property type="term" value="F:ATP binding"/>
    <property type="evidence" value="ECO:0007669"/>
    <property type="project" value="UniProtKB-UniRule"/>
</dbReference>
<keyword evidence="23" id="KW-1185">Reference proteome</keyword>
<evidence type="ECO:0000256" key="7">
    <source>
        <dbReference type="ARBA" id="ARBA00022840"/>
    </source>
</evidence>
<comment type="similarity">
    <text evidence="17">Belongs to the NnrD/CARKD family.</text>
</comment>
<dbReference type="PROSITE" id="PS51385">
    <property type="entry name" value="YJEF_N"/>
    <property type="match status" value="1"/>
</dbReference>
<feature type="binding site" evidence="18">
    <location>
        <position position="157"/>
    </location>
    <ligand>
        <name>K(+)</name>
        <dbReference type="ChEBI" id="CHEBI:29103"/>
    </ligand>
</feature>
<evidence type="ECO:0000256" key="13">
    <source>
        <dbReference type="ARBA" id="ARBA00023268"/>
    </source>
</evidence>
<comment type="catalytic activity">
    <reaction evidence="16 17 19">
        <text>(6S)-NADPHX + ADP = AMP + phosphate + NADPH + H(+)</text>
        <dbReference type="Rhea" id="RHEA:32235"/>
        <dbReference type="ChEBI" id="CHEBI:15378"/>
        <dbReference type="ChEBI" id="CHEBI:43474"/>
        <dbReference type="ChEBI" id="CHEBI:57783"/>
        <dbReference type="ChEBI" id="CHEBI:64076"/>
        <dbReference type="ChEBI" id="CHEBI:456215"/>
        <dbReference type="ChEBI" id="CHEBI:456216"/>
        <dbReference type="EC" id="4.2.1.136"/>
    </reaction>
</comment>
<dbReference type="HAMAP" id="MF_01966">
    <property type="entry name" value="NADHX_epimerase"/>
    <property type="match status" value="1"/>
</dbReference>
<dbReference type="SUPFAM" id="SSF53613">
    <property type="entry name" value="Ribokinase-like"/>
    <property type="match status" value="1"/>
</dbReference>
<evidence type="ECO:0000256" key="2">
    <source>
        <dbReference type="ARBA" id="ARBA00000909"/>
    </source>
</evidence>
<dbReference type="InterPro" id="IPR036652">
    <property type="entry name" value="YjeF_N_dom_sf"/>
</dbReference>
<dbReference type="GO" id="GO:0110051">
    <property type="term" value="P:metabolite repair"/>
    <property type="evidence" value="ECO:0007669"/>
    <property type="project" value="TreeGrafter"/>
</dbReference>
<name>A0A1Y6BRD0_9BACT</name>
<accession>A0A1Y6BRD0</accession>
<comment type="catalytic activity">
    <reaction evidence="15 17 19">
        <text>(6S)-NADHX + ADP = AMP + phosphate + NADH + H(+)</text>
        <dbReference type="Rhea" id="RHEA:32223"/>
        <dbReference type="ChEBI" id="CHEBI:15378"/>
        <dbReference type="ChEBI" id="CHEBI:43474"/>
        <dbReference type="ChEBI" id="CHEBI:57945"/>
        <dbReference type="ChEBI" id="CHEBI:64074"/>
        <dbReference type="ChEBI" id="CHEBI:456215"/>
        <dbReference type="ChEBI" id="CHEBI:456216"/>
        <dbReference type="EC" id="4.2.1.136"/>
    </reaction>
</comment>
<feature type="binding site" evidence="17">
    <location>
        <position position="299"/>
    </location>
    <ligand>
        <name>(6S)-NADPHX</name>
        <dbReference type="ChEBI" id="CHEBI:64076"/>
    </ligand>
</feature>
<evidence type="ECO:0000256" key="1">
    <source>
        <dbReference type="ARBA" id="ARBA00000013"/>
    </source>
</evidence>
<comment type="function">
    <text evidence="17">Catalyzes the dehydration of the S-form of NAD(P)HX at the expense of ADP, which is converted to AMP. Together with NAD(P)HX epimerase, which catalyzes the epimerization of the S- and R-forms, the enzyme allows the repair of both epimers of NAD(P)HX, a damaged form of NAD(P)H that is a result of enzymatic or heat-dependent hydration.</text>
</comment>
<comment type="similarity">
    <text evidence="18">Belongs to the NnrE/AIBP family.</text>
</comment>
<evidence type="ECO:0000256" key="5">
    <source>
        <dbReference type="ARBA" id="ARBA00022723"/>
    </source>
</evidence>
<protein>
    <recommendedName>
        <fullName evidence="19">Bifunctional NAD(P)H-hydrate repair enzyme</fullName>
    </recommendedName>
    <alternativeName>
        <fullName evidence="19">Nicotinamide nucleotide repair protein</fullName>
    </alternativeName>
    <domain>
        <recommendedName>
            <fullName evidence="19">ADP-dependent (S)-NAD(P)H-hydrate dehydratase</fullName>
            <ecNumber evidence="19">4.2.1.136</ecNumber>
        </recommendedName>
        <alternativeName>
            <fullName evidence="19">ADP-dependent NAD(P)HX dehydratase</fullName>
        </alternativeName>
    </domain>
    <domain>
        <recommendedName>
            <fullName evidence="19">NAD(P)H-hydrate epimerase</fullName>
            <ecNumber evidence="19">5.1.99.6</ecNumber>
        </recommendedName>
    </domain>
</protein>
<dbReference type="STRING" id="1513793.SAMN06296036_107115"/>
<comment type="similarity">
    <text evidence="4 19">In the C-terminal section; belongs to the NnrD/CARKD family.</text>
</comment>
<evidence type="ECO:0000256" key="18">
    <source>
        <dbReference type="HAMAP-Rule" id="MF_01966"/>
    </source>
</evidence>
<dbReference type="Proteomes" id="UP000192907">
    <property type="component" value="Unassembled WGS sequence"/>
</dbReference>
<feature type="domain" description="YjeF N-terminal" evidence="21">
    <location>
        <begin position="40"/>
        <end position="248"/>
    </location>
</feature>
<organism evidence="22 23">
    <name type="scientific">Pseudobacteriovorax antillogorgiicola</name>
    <dbReference type="NCBI Taxonomy" id="1513793"/>
    <lineage>
        <taxon>Bacteria</taxon>
        <taxon>Pseudomonadati</taxon>
        <taxon>Bdellovibrionota</taxon>
        <taxon>Oligoflexia</taxon>
        <taxon>Oligoflexales</taxon>
        <taxon>Pseudobacteriovoracaceae</taxon>
        <taxon>Pseudobacteriovorax</taxon>
    </lineage>
</organism>
<feature type="binding site" evidence="18">
    <location>
        <position position="191"/>
    </location>
    <ligand>
        <name>(6S)-NADPHX</name>
        <dbReference type="ChEBI" id="CHEBI:64076"/>
    </ligand>
</feature>
<dbReference type="InterPro" id="IPR029056">
    <property type="entry name" value="Ribokinase-like"/>
</dbReference>